<comment type="similarity">
    <text evidence="3">Belongs to the HARBI1 family.</text>
</comment>
<dbReference type="AlphaFoldDB" id="A0A0B2SJL0"/>
<comment type="cofactor">
    <cofactor evidence="1">
        <name>a divalent metal cation</name>
        <dbReference type="ChEBI" id="CHEBI:60240"/>
    </cofactor>
</comment>
<dbReference type="GO" id="GO:0004518">
    <property type="term" value="F:nuclease activity"/>
    <property type="evidence" value="ECO:0007669"/>
    <property type="project" value="UniProtKB-KW"/>
</dbReference>
<evidence type="ECO:0000256" key="4">
    <source>
        <dbReference type="ARBA" id="ARBA00022722"/>
    </source>
</evidence>
<dbReference type="InterPro" id="IPR058353">
    <property type="entry name" value="DUF8040"/>
</dbReference>
<dbReference type="GO" id="GO:0005634">
    <property type="term" value="C:nucleus"/>
    <property type="evidence" value="ECO:0007669"/>
    <property type="project" value="UniProtKB-SubCell"/>
</dbReference>
<proteinExistence type="inferred from homology"/>
<dbReference type="GO" id="GO:0016787">
    <property type="term" value="F:hydrolase activity"/>
    <property type="evidence" value="ECO:0007669"/>
    <property type="project" value="UniProtKB-KW"/>
</dbReference>
<evidence type="ECO:0000313" key="10">
    <source>
        <dbReference type="EMBL" id="KHN45215.1"/>
    </source>
</evidence>
<evidence type="ECO:0000259" key="8">
    <source>
        <dbReference type="Pfam" id="PF13359"/>
    </source>
</evidence>
<evidence type="ECO:0000256" key="7">
    <source>
        <dbReference type="ARBA" id="ARBA00023242"/>
    </source>
</evidence>
<keyword evidence="6" id="KW-0378">Hydrolase</keyword>
<dbReference type="EMBL" id="KN642567">
    <property type="protein sequence ID" value="KHN45215.1"/>
    <property type="molecule type" value="Genomic_DNA"/>
</dbReference>
<organism evidence="10">
    <name type="scientific">Glycine soja</name>
    <name type="common">Wild soybean</name>
    <dbReference type="NCBI Taxonomy" id="3848"/>
    <lineage>
        <taxon>Eukaryota</taxon>
        <taxon>Viridiplantae</taxon>
        <taxon>Streptophyta</taxon>
        <taxon>Embryophyta</taxon>
        <taxon>Tracheophyta</taxon>
        <taxon>Spermatophyta</taxon>
        <taxon>Magnoliopsida</taxon>
        <taxon>eudicotyledons</taxon>
        <taxon>Gunneridae</taxon>
        <taxon>Pentapetalae</taxon>
        <taxon>rosids</taxon>
        <taxon>fabids</taxon>
        <taxon>Fabales</taxon>
        <taxon>Fabaceae</taxon>
        <taxon>Papilionoideae</taxon>
        <taxon>50 kb inversion clade</taxon>
        <taxon>NPAAA clade</taxon>
        <taxon>indigoferoid/millettioid clade</taxon>
        <taxon>Phaseoleae</taxon>
        <taxon>Glycine</taxon>
        <taxon>Glycine subgen. Soja</taxon>
    </lineage>
</organism>
<dbReference type="PANTHER" id="PTHR22930:SF228">
    <property type="entry name" value="PROTEIN ALP1-LIKE"/>
    <property type="match status" value="1"/>
</dbReference>
<evidence type="ECO:0000256" key="5">
    <source>
        <dbReference type="ARBA" id="ARBA00022723"/>
    </source>
</evidence>
<dbReference type="Pfam" id="PF26138">
    <property type="entry name" value="DUF8040"/>
    <property type="match status" value="1"/>
</dbReference>
<feature type="non-terminal residue" evidence="10">
    <location>
        <position position="1"/>
    </location>
</feature>
<keyword evidence="7" id="KW-0539">Nucleus</keyword>
<feature type="domain" description="DUF8040" evidence="9">
    <location>
        <begin position="8"/>
        <end position="104"/>
    </location>
</feature>
<dbReference type="InterPro" id="IPR045249">
    <property type="entry name" value="HARBI1-like"/>
</dbReference>
<evidence type="ECO:0000256" key="1">
    <source>
        <dbReference type="ARBA" id="ARBA00001968"/>
    </source>
</evidence>
<name>A0A0B2SJL0_GLYSO</name>
<protein>
    <submittedName>
        <fullName evidence="10">Putative nuclease HARBI1</fullName>
    </submittedName>
</protein>
<comment type="subcellular location">
    <subcellularLocation>
        <location evidence="2">Nucleus</location>
    </subcellularLocation>
</comment>
<evidence type="ECO:0000256" key="2">
    <source>
        <dbReference type="ARBA" id="ARBA00004123"/>
    </source>
</evidence>
<accession>A0A0B2SJL0</accession>
<dbReference type="Pfam" id="PF13359">
    <property type="entry name" value="DDE_Tnp_4"/>
    <property type="match status" value="1"/>
</dbReference>
<keyword evidence="5" id="KW-0479">Metal-binding</keyword>
<gene>
    <name evidence="10" type="ORF">glysoja_043532</name>
</gene>
<feature type="domain" description="DDE Tnp4" evidence="8">
    <location>
        <begin position="139"/>
        <end position="301"/>
    </location>
</feature>
<reference evidence="10" key="1">
    <citation type="submission" date="2014-07" db="EMBL/GenBank/DDBJ databases">
        <title>Identification of a novel salt tolerance gene in wild soybean by whole-genome sequencing.</title>
        <authorList>
            <person name="Lam H.-M."/>
            <person name="Qi X."/>
            <person name="Li M.-W."/>
            <person name="Liu X."/>
            <person name="Xie M."/>
            <person name="Ni M."/>
            <person name="Xu X."/>
        </authorList>
    </citation>
    <scope>NUCLEOTIDE SEQUENCE [LARGE SCALE GENOMIC DNA]</scope>
    <source>
        <tissue evidence="10">Root</tissue>
    </source>
</reference>
<dbReference type="Proteomes" id="UP000053555">
    <property type="component" value="Unassembled WGS sequence"/>
</dbReference>
<dbReference type="InterPro" id="IPR027806">
    <property type="entry name" value="HARBI1_dom"/>
</dbReference>
<keyword evidence="4" id="KW-0540">Nuclease</keyword>
<dbReference type="GO" id="GO:0046872">
    <property type="term" value="F:metal ion binding"/>
    <property type="evidence" value="ECO:0007669"/>
    <property type="project" value="UniProtKB-KW"/>
</dbReference>
<evidence type="ECO:0000256" key="3">
    <source>
        <dbReference type="ARBA" id="ARBA00006958"/>
    </source>
</evidence>
<evidence type="ECO:0000256" key="6">
    <source>
        <dbReference type="ARBA" id="ARBA00022801"/>
    </source>
</evidence>
<sequence>IDKTPCRTSMLTGKMYTIKFLIGHETRCYENFWMKKYVFMNFCETLKEVANLCDGKKVSIKEAIAMFLIIICHNLRHRVVAERFQHSLHTVSKWFRIILKAVCKLGTNIIHQRNQTSTHPHIRGNPKYYPYFKDCIGAIDGMHVSAWASASKQAAFRGRKVLVTQNVLVVCDFDMLFTFVYSGWEGTANDSRVFLDALSLENNFPKPNGDQFYLIDSGFSNMPGYLAPFRRNKYHLHDFREGGGRPRGKEELFNYRHSSLRNVIERCFGVLKARFPILKLMPSYPIRRQRLILIACCTIHNFIRMQNGANTLFEQYAQQLMDMDDQWLCLEQQGVNQNQAVEMAQVRQTITNEMWENYCRS</sequence>
<evidence type="ECO:0000259" key="9">
    <source>
        <dbReference type="Pfam" id="PF26138"/>
    </source>
</evidence>
<dbReference type="PANTHER" id="PTHR22930">
    <property type="match status" value="1"/>
</dbReference>